<evidence type="ECO:0000313" key="7">
    <source>
        <dbReference type="Proteomes" id="UP000034076"/>
    </source>
</evidence>
<dbReference type="InterPro" id="IPR001789">
    <property type="entry name" value="Sig_transdc_resp-reg_receiver"/>
</dbReference>
<dbReference type="AlphaFoldDB" id="A0A0M2NP13"/>
<dbReference type="Pfam" id="PF00072">
    <property type="entry name" value="Response_reg"/>
    <property type="match status" value="1"/>
</dbReference>
<comment type="function">
    <text evidence="2">May play the central regulatory role in sporulation. It may be an element of the effector pathway responsible for the activation of sporulation genes in response to nutritional stress. Spo0A may act in concert with spo0H (a sigma factor) to control the expression of some genes that are critical to the sporulation process.</text>
</comment>
<dbReference type="SUPFAM" id="SSF52172">
    <property type="entry name" value="CheY-like"/>
    <property type="match status" value="1"/>
</dbReference>
<sequence length="237" mass="28022">MKIKIGILEDEIEFCDKLKHELLKWAEEAKCFVEIKAYSTSEAFLLDFDSQEDFDIIFLDIVLPTSQTGMDVAKHIRETDNDVVLIFLTSNVSYMGEGYDVQALQYLIKPLRYPVIRKYMNKAKDILSRRTEKNYILTTRKMTIKIPFHSILYFDMISQRITIHTKDNEYTQWGRLRNIENQLPPEFIRCNRSTIVNVQVISSFLPGNEMKLINGQNLHVSDAWINQVRERWMYYFG</sequence>
<feature type="domain" description="Response regulatory" evidence="4">
    <location>
        <begin position="4"/>
        <end position="124"/>
    </location>
</feature>
<gene>
    <name evidence="6" type="ORF">CHK_0633</name>
</gene>
<dbReference type="SMART" id="SM00850">
    <property type="entry name" value="LytTR"/>
    <property type="match status" value="1"/>
</dbReference>
<evidence type="ECO:0000256" key="2">
    <source>
        <dbReference type="ARBA" id="ARBA00024867"/>
    </source>
</evidence>
<evidence type="ECO:0000256" key="1">
    <source>
        <dbReference type="ARBA" id="ARBA00018672"/>
    </source>
</evidence>
<dbReference type="GO" id="GO:0003677">
    <property type="term" value="F:DNA binding"/>
    <property type="evidence" value="ECO:0007669"/>
    <property type="project" value="InterPro"/>
</dbReference>
<evidence type="ECO:0000313" key="6">
    <source>
        <dbReference type="EMBL" id="KKI51950.1"/>
    </source>
</evidence>
<proteinExistence type="predicted"/>
<dbReference type="SMART" id="SM00448">
    <property type="entry name" value="REC"/>
    <property type="match status" value="1"/>
</dbReference>
<keyword evidence="7" id="KW-1185">Reference proteome</keyword>
<evidence type="ECO:0000256" key="3">
    <source>
        <dbReference type="PROSITE-ProRule" id="PRU00169"/>
    </source>
</evidence>
<dbReference type="PANTHER" id="PTHR37299">
    <property type="entry name" value="TRANSCRIPTIONAL REGULATOR-RELATED"/>
    <property type="match status" value="1"/>
</dbReference>
<keyword evidence="3" id="KW-0597">Phosphoprotein</keyword>
<dbReference type="EMBL" id="LAYJ01000053">
    <property type="protein sequence ID" value="KKI51950.1"/>
    <property type="molecule type" value="Genomic_DNA"/>
</dbReference>
<dbReference type="InterPro" id="IPR007492">
    <property type="entry name" value="LytTR_DNA-bd_dom"/>
</dbReference>
<evidence type="ECO:0000259" key="5">
    <source>
        <dbReference type="PROSITE" id="PS50930"/>
    </source>
</evidence>
<dbReference type="InterPro" id="IPR046947">
    <property type="entry name" value="LytR-like"/>
</dbReference>
<dbReference type="PROSITE" id="PS50930">
    <property type="entry name" value="HTH_LYTTR"/>
    <property type="match status" value="1"/>
</dbReference>
<dbReference type="Pfam" id="PF04397">
    <property type="entry name" value="LytTR"/>
    <property type="match status" value="1"/>
</dbReference>
<accession>A0A0M2NP13</accession>
<dbReference type="RefSeq" id="WP_046442568.1">
    <property type="nucleotide sequence ID" value="NZ_LAYJ01000053.1"/>
</dbReference>
<dbReference type="OrthoDB" id="3190595at2"/>
<dbReference type="CDD" id="cd00156">
    <property type="entry name" value="REC"/>
    <property type="match status" value="1"/>
</dbReference>
<dbReference type="Gene3D" id="2.40.50.1020">
    <property type="entry name" value="LytTr DNA-binding domain"/>
    <property type="match status" value="1"/>
</dbReference>
<dbReference type="InterPro" id="IPR011006">
    <property type="entry name" value="CheY-like_superfamily"/>
</dbReference>
<feature type="modified residue" description="4-aspartylphosphate" evidence="3">
    <location>
        <position position="60"/>
    </location>
</feature>
<dbReference type="Proteomes" id="UP000034076">
    <property type="component" value="Unassembled WGS sequence"/>
</dbReference>
<dbReference type="Gene3D" id="3.40.50.2300">
    <property type="match status" value="1"/>
</dbReference>
<feature type="domain" description="HTH LytTR-type" evidence="5">
    <location>
        <begin position="137"/>
        <end position="234"/>
    </location>
</feature>
<dbReference type="GO" id="GO:0000156">
    <property type="term" value="F:phosphorelay response regulator activity"/>
    <property type="evidence" value="ECO:0007669"/>
    <property type="project" value="InterPro"/>
</dbReference>
<dbReference type="STRING" id="270498.CHK_0633"/>
<protein>
    <recommendedName>
        <fullName evidence="1">Stage 0 sporulation protein A homolog</fullName>
    </recommendedName>
</protein>
<comment type="caution">
    <text evidence="6">The sequence shown here is derived from an EMBL/GenBank/DDBJ whole genome shotgun (WGS) entry which is preliminary data.</text>
</comment>
<reference evidence="6 7" key="1">
    <citation type="submission" date="2015-04" db="EMBL/GenBank/DDBJ databases">
        <title>Draft genome sequence of bacteremic isolate Catabacter hongkongensis type strain HKU16T.</title>
        <authorList>
            <person name="Lau S.K."/>
            <person name="Teng J.L."/>
            <person name="Huang Y."/>
            <person name="Curreem S.O."/>
            <person name="Tsui S.K."/>
            <person name="Woo P.C."/>
        </authorList>
    </citation>
    <scope>NUCLEOTIDE SEQUENCE [LARGE SCALE GENOMIC DNA]</scope>
    <source>
        <strain evidence="6 7">HKU16</strain>
    </source>
</reference>
<name>A0A0M2NP13_9FIRM</name>
<dbReference type="PANTHER" id="PTHR37299:SF1">
    <property type="entry name" value="STAGE 0 SPORULATION PROTEIN A HOMOLOG"/>
    <property type="match status" value="1"/>
</dbReference>
<dbReference type="PROSITE" id="PS50110">
    <property type="entry name" value="RESPONSE_REGULATORY"/>
    <property type="match status" value="1"/>
</dbReference>
<evidence type="ECO:0000259" key="4">
    <source>
        <dbReference type="PROSITE" id="PS50110"/>
    </source>
</evidence>
<organism evidence="6 7">
    <name type="scientific">Christensenella hongkongensis</name>
    <dbReference type="NCBI Taxonomy" id="270498"/>
    <lineage>
        <taxon>Bacteria</taxon>
        <taxon>Bacillati</taxon>
        <taxon>Bacillota</taxon>
        <taxon>Clostridia</taxon>
        <taxon>Christensenellales</taxon>
        <taxon>Christensenellaceae</taxon>
        <taxon>Christensenella</taxon>
    </lineage>
</organism>